<evidence type="ECO:0000313" key="2">
    <source>
        <dbReference type="EMBL" id="CUA70779.1"/>
    </source>
</evidence>
<proteinExistence type="predicted"/>
<gene>
    <name evidence="2" type="ORF">RSOLAG22IIIB_09114</name>
</gene>
<name>A0A0K6FXA0_9AGAM</name>
<dbReference type="Proteomes" id="UP000044841">
    <property type="component" value="Unassembled WGS sequence"/>
</dbReference>
<reference evidence="2 3" key="1">
    <citation type="submission" date="2015-07" db="EMBL/GenBank/DDBJ databases">
        <authorList>
            <person name="Noorani M."/>
        </authorList>
    </citation>
    <scope>NUCLEOTIDE SEQUENCE [LARGE SCALE GENOMIC DNA]</scope>
    <source>
        <strain evidence="2">BBA 69670</strain>
    </source>
</reference>
<dbReference type="EMBL" id="CYGV01001196">
    <property type="protein sequence ID" value="CUA70779.1"/>
    <property type="molecule type" value="Genomic_DNA"/>
</dbReference>
<accession>A0A0K6FXA0</accession>
<organism evidence="2 3">
    <name type="scientific">Rhizoctonia solani</name>
    <dbReference type="NCBI Taxonomy" id="456999"/>
    <lineage>
        <taxon>Eukaryota</taxon>
        <taxon>Fungi</taxon>
        <taxon>Dikarya</taxon>
        <taxon>Basidiomycota</taxon>
        <taxon>Agaricomycotina</taxon>
        <taxon>Agaricomycetes</taxon>
        <taxon>Cantharellales</taxon>
        <taxon>Ceratobasidiaceae</taxon>
        <taxon>Rhizoctonia</taxon>
    </lineage>
</organism>
<evidence type="ECO:0000313" key="3">
    <source>
        <dbReference type="Proteomes" id="UP000044841"/>
    </source>
</evidence>
<evidence type="ECO:0000256" key="1">
    <source>
        <dbReference type="SAM" id="MobiDB-lite"/>
    </source>
</evidence>
<protein>
    <submittedName>
        <fullName evidence="2">Uncharacterized protein</fullName>
    </submittedName>
</protein>
<dbReference type="AlphaFoldDB" id="A0A0K6FXA0"/>
<feature type="region of interest" description="Disordered" evidence="1">
    <location>
        <begin position="175"/>
        <end position="199"/>
    </location>
</feature>
<sequence length="340" mass="38009">MIETPRIPRINDYVYTPPVLPVHLSSVYDLKPIVGQPTDEQVKAIHAVIGAVDAGSRVPNLYGPDLSLQLSQHLFSVQMAVYRKNYPVNVFPGDNTYTPPSLPAYVPVELDPIVGAPSKEQLRAAQHAMRAVESLGNGPLFDSDLNMQLSQYVFNLHFAQYIQDLTYGEFVPKPTGRTPAIDPPAPPNIDQGAPPEPVPTEEPVIQENPIATAIKQQEQVMKELMTESKDVLENMNRVLIAIQRNQTTIAEWDKNHTVHVNPVNDQGIPATEFGLPQLRYSYMKGGYWINLNHASMAGYLKFFGLGDGLLESDEPPRLKDPQKQADQAWQRIRKHLGFVY</sequence>
<keyword evidence="3" id="KW-1185">Reference proteome</keyword>